<comment type="caution">
    <text evidence="2">The sequence shown here is derived from an EMBL/GenBank/DDBJ whole genome shotgun (WGS) entry which is preliminary data.</text>
</comment>
<dbReference type="Gene3D" id="3.30.70.100">
    <property type="match status" value="1"/>
</dbReference>
<organism evidence="2 3">
    <name type="scientific">Paragemmobacter straminiformis</name>
    <dbReference type="NCBI Taxonomy" id="2045119"/>
    <lineage>
        <taxon>Bacteria</taxon>
        <taxon>Pseudomonadati</taxon>
        <taxon>Pseudomonadota</taxon>
        <taxon>Alphaproteobacteria</taxon>
        <taxon>Rhodobacterales</taxon>
        <taxon>Paracoccaceae</taxon>
        <taxon>Paragemmobacter</taxon>
    </lineage>
</organism>
<keyword evidence="2" id="KW-0503">Monooxygenase</keyword>
<name>A0A842ICV0_9RHOB</name>
<keyword evidence="2" id="KW-0560">Oxidoreductase</keyword>
<sequence length="94" mass="10590">MPLTVIATLKAKAGKEDALFSVLQGLIAPTRAEKGCVFYDMHKSEDEEGLFMFTEEWESRPLWDDHMASPHLTAFSAKQDDLVANWTLFTGQKV</sequence>
<dbReference type="InterPro" id="IPR007138">
    <property type="entry name" value="ABM_dom"/>
</dbReference>
<proteinExistence type="predicted"/>
<protein>
    <submittedName>
        <fullName evidence="2">Antibiotic biosynthesis monooxygenase</fullName>
    </submittedName>
</protein>
<dbReference type="PANTHER" id="PTHR33336:SF3">
    <property type="entry name" value="ABM DOMAIN-CONTAINING PROTEIN"/>
    <property type="match status" value="1"/>
</dbReference>
<dbReference type="Pfam" id="PF03992">
    <property type="entry name" value="ABM"/>
    <property type="match status" value="1"/>
</dbReference>
<dbReference type="EMBL" id="JACLQD010000006">
    <property type="protein sequence ID" value="MBC2837356.1"/>
    <property type="molecule type" value="Genomic_DNA"/>
</dbReference>
<evidence type="ECO:0000259" key="1">
    <source>
        <dbReference type="PROSITE" id="PS51725"/>
    </source>
</evidence>
<dbReference type="SUPFAM" id="SSF54909">
    <property type="entry name" value="Dimeric alpha+beta barrel"/>
    <property type="match status" value="1"/>
</dbReference>
<feature type="domain" description="ABM" evidence="1">
    <location>
        <begin position="3"/>
        <end position="93"/>
    </location>
</feature>
<dbReference type="GO" id="GO:0004497">
    <property type="term" value="F:monooxygenase activity"/>
    <property type="evidence" value="ECO:0007669"/>
    <property type="project" value="UniProtKB-KW"/>
</dbReference>
<accession>A0A842ICV0</accession>
<dbReference type="PROSITE" id="PS51725">
    <property type="entry name" value="ABM"/>
    <property type="match status" value="1"/>
</dbReference>
<dbReference type="RefSeq" id="WP_185798974.1">
    <property type="nucleotide sequence ID" value="NZ_JACLQD010000006.1"/>
</dbReference>
<keyword evidence="3" id="KW-1185">Reference proteome</keyword>
<evidence type="ECO:0000313" key="3">
    <source>
        <dbReference type="Proteomes" id="UP000555411"/>
    </source>
</evidence>
<dbReference type="AlphaFoldDB" id="A0A842ICV0"/>
<gene>
    <name evidence="2" type="ORF">H7F16_17690</name>
</gene>
<dbReference type="InterPro" id="IPR050744">
    <property type="entry name" value="AI-2_Isomerase_LsrG"/>
</dbReference>
<evidence type="ECO:0000313" key="2">
    <source>
        <dbReference type="EMBL" id="MBC2837356.1"/>
    </source>
</evidence>
<dbReference type="InterPro" id="IPR011008">
    <property type="entry name" value="Dimeric_a/b-barrel"/>
</dbReference>
<dbReference type="PANTHER" id="PTHR33336">
    <property type="entry name" value="QUINOL MONOOXYGENASE YGIN-RELATED"/>
    <property type="match status" value="1"/>
</dbReference>
<dbReference type="Proteomes" id="UP000555411">
    <property type="component" value="Unassembled WGS sequence"/>
</dbReference>
<reference evidence="2 3" key="1">
    <citation type="journal article" date="2017" name="Int. J. Syst. Evol. Microbiol.">
        <title>Gemmobacter straminiformis sp. nov., isolated from an artificial fountain.</title>
        <authorList>
            <person name="Kang J.Y."/>
            <person name="Kim M.J."/>
            <person name="Chun J."/>
            <person name="Son K.P."/>
            <person name="Jahng K.Y."/>
        </authorList>
    </citation>
    <scope>NUCLEOTIDE SEQUENCE [LARGE SCALE GENOMIC DNA]</scope>
    <source>
        <strain evidence="2 3">CAM-8</strain>
    </source>
</reference>